<evidence type="ECO:0000256" key="2">
    <source>
        <dbReference type="ARBA" id="ARBA00023329"/>
    </source>
</evidence>
<evidence type="ECO:0000256" key="3">
    <source>
        <dbReference type="RuleBase" id="RU368044"/>
    </source>
</evidence>
<keyword evidence="3" id="KW-0109">Calcium transport</keyword>
<proteinExistence type="inferred from homology"/>
<dbReference type="PANTHER" id="PTHR13715:SF51">
    <property type="entry name" value="INOSITOL 1,4,5-TRISPHOSPHATE RECEPTOR TYPE 3"/>
    <property type="match status" value="1"/>
</dbReference>
<comment type="subcellular location">
    <subcellularLocation>
        <location evidence="1">Cytoplasmic vesicle</location>
        <location evidence="1">Secretory vesicle membrane</location>
        <topology evidence="1">Multi-pass membrane protein</topology>
    </subcellularLocation>
    <subcellularLocation>
        <location evidence="3">Endoplasmic reticulum membrane</location>
        <topology evidence="3">Multi-pass membrane protein</topology>
    </subcellularLocation>
</comment>
<keyword evidence="6" id="KW-1185">Reference proteome</keyword>
<dbReference type="EMBL" id="JAHRIO010085024">
    <property type="protein sequence ID" value="MEQ2186668.1"/>
    <property type="molecule type" value="Genomic_DNA"/>
</dbReference>
<reference evidence="5 6" key="1">
    <citation type="submission" date="2021-06" db="EMBL/GenBank/DDBJ databases">
        <authorList>
            <person name="Palmer J.M."/>
        </authorList>
    </citation>
    <scope>NUCLEOTIDE SEQUENCE [LARGE SCALE GENOMIC DNA]</scope>
    <source>
        <strain evidence="5 6">GA_2019</strain>
        <tissue evidence="5">Muscle</tissue>
    </source>
</reference>
<evidence type="ECO:0000313" key="5">
    <source>
        <dbReference type="EMBL" id="MEQ2186668.1"/>
    </source>
</evidence>
<evidence type="ECO:0000259" key="4">
    <source>
        <dbReference type="Pfam" id="PF01365"/>
    </source>
</evidence>
<sequence length="325" mass="38235">MKGPSSRLTASLCHPLPSLQEHIAKQFGVMQSQIGYDILAEDTITALLHNNRKLLEKHITKTEVETFVSLVRKNREPRFLDYLSDLCVSNNVAIPVTQELICKCVLEPKNQDILIQTERRVPKEASPGGVRGEYMGMDDYGDEDEVWLMWTDKTNERQEKSIRQLAQEARQGNAHDENVLTYYRYVFTWSTFTERTWKPYMYAYCLNCLFRYQLKLFARMCLDRQYLAIDEISKQLDVELIFLCMMDETLPFDLRASFCRLMLHAHVDRDPQELVTPVKFARLWTEIPTSITIKELVDFHIFVNLFEGIFFYFYIEPLQCAVHRN</sequence>
<name>A0ABV0PTB7_9TELE</name>
<dbReference type="PRINTS" id="PR00779">
    <property type="entry name" value="INSP3RECEPTR"/>
</dbReference>
<gene>
    <name evidence="5" type="primary">ITPR3_4</name>
    <name evidence="5" type="ORF">GOODEAATRI_030928</name>
</gene>
<evidence type="ECO:0000313" key="6">
    <source>
        <dbReference type="Proteomes" id="UP001476798"/>
    </source>
</evidence>
<comment type="caution">
    <text evidence="5">The sequence shown here is derived from an EMBL/GenBank/DDBJ whole genome shotgun (WGS) entry which is preliminary data.</text>
</comment>
<dbReference type="InterPro" id="IPR015925">
    <property type="entry name" value="Ryanodine_IP3_receptor"/>
</dbReference>
<comment type="function">
    <text evidence="3">Receptor for inositol 1,4,5-trisphosphate, a second messenger that mediates the release of intracellular calcium.</text>
</comment>
<keyword evidence="3" id="KW-0107">Calcium channel</keyword>
<dbReference type="Pfam" id="PF01365">
    <property type="entry name" value="RYDR_ITPR"/>
    <property type="match status" value="1"/>
</dbReference>
<dbReference type="InterPro" id="IPR035910">
    <property type="entry name" value="RyR/IP3R_RIH_dom_sf"/>
</dbReference>
<dbReference type="Proteomes" id="UP001476798">
    <property type="component" value="Unassembled WGS sequence"/>
</dbReference>
<comment type="similarity">
    <text evidence="3">Belongs to the InsP3 receptor family.</text>
</comment>
<feature type="domain" description="RIH" evidence="4">
    <location>
        <begin position="12"/>
        <end position="118"/>
    </location>
</feature>
<keyword evidence="2" id="KW-0968">Cytoplasmic vesicle</keyword>
<keyword evidence="3" id="KW-0813">Transport</keyword>
<keyword evidence="3" id="KW-0256">Endoplasmic reticulum</keyword>
<keyword evidence="3" id="KW-0407">Ion channel</keyword>
<organism evidence="5 6">
    <name type="scientific">Goodea atripinnis</name>
    <dbReference type="NCBI Taxonomy" id="208336"/>
    <lineage>
        <taxon>Eukaryota</taxon>
        <taxon>Metazoa</taxon>
        <taxon>Chordata</taxon>
        <taxon>Craniata</taxon>
        <taxon>Vertebrata</taxon>
        <taxon>Euteleostomi</taxon>
        <taxon>Actinopterygii</taxon>
        <taxon>Neopterygii</taxon>
        <taxon>Teleostei</taxon>
        <taxon>Neoteleostei</taxon>
        <taxon>Acanthomorphata</taxon>
        <taxon>Ovalentaria</taxon>
        <taxon>Atherinomorphae</taxon>
        <taxon>Cyprinodontiformes</taxon>
        <taxon>Goodeidae</taxon>
        <taxon>Goodea</taxon>
    </lineage>
</organism>
<keyword evidence="3 5" id="KW-0675">Receptor</keyword>
<accession>A0ABV0PTB7</accession>
<dbReference type="Gene3D" id="1.25.10.30">
    <property type="entry name" value="IP3 receptor type 1 binding core, RIH domain"/>
    <property type="match status" value="1"/>
</dbReference>
<dbReference type="InterPro" id="IPR000493">
    <property type="entry name" value="InsP3_rcpt"/>
</dbReference>
<keyword evidence="3" id="KW-0406">Ion transport</keyword>
<keyword evidence="3" id="KW-0106">Calcium</keyword>
<dbReference type="SUPFAM" id="SSF100909">
    <property type="entry name" value="IP3 receptor type 1 binding core, domain 2"/>
    <property type="match status" value="1"/>
</dbReference>
<dbReference type="InterPro" id="IPR000699">
    <property type="entry name" value="RIH_dom"/>
</dbReference>
<dbReference type="PANTHER" id="PTHR13715">
    <property type="entry name" value="RYANODINE RECEPTOR AND IP3 RECEPTOR"/>
    <property type="match status" value="1"/>
</dbReference>
<keyword evidence="3" id="KW-0472">Membrane</keyword>
<protein>
    <recommendedName>
        <fullName evidence="3">Inositol 1,4,5-trisphosphate receptor</fullName>
    </recommendedName>
</protein>
<keyword evidence="3" id="KW-1071">Ligand-gated ion channel</keyword>
<comment type="subunit">
    <text evidence="3">Homotetramer.</text>
</comment>
<evidence type="ECO:0000256" key="1">
    <source>
        <dbReference type="ARBA" id="ARBA00004638"/>
    </source>
</evidence>
<comment type="domain">
    <text evidence="3">The receptor contains a calcium channel in its C-terminal extremity. Its large N-terminal cytoplasmic region has the ligand-binding site in the N-terminus and modulatory sites in the middle portion immediately upstream of the channel region.</text>
</comment>